<evidence type="ECO:0000313" key="3">
    <source>
        <dbReference type="Proteomes" id="UP000427769"/>
    </source>
</evidence>
<protein>
    <recommendedName>
        <fullName evidence="1">Glycosyltransferase 2-like domain-containing protein</fullName>
    </recommendedName>
</protein>
<sequence length="265" mass="30469">MSPLISIVTPSYNQGRFLDECIRSVVGQDYPNVEYVVIDGGSRDGSVDIIRRHEKQIKYWRSEPDGGQFEAIQEGFARTNGDVMAWINADDKYHLGAFSIVAEVFQEHPTVEWITGRPTAYDEHGKTIKVFDTLPVWSRKKYLGGAYRKCCIQQESTFWRRSLWERAGGHLDAGLQYAGDFELWIRFFRYARLYTIDALIGGFRYHNMQKTAVGLDAYFEEADGIVREERCRIDNGEFREFREGSAPITKPLKKDLQCADSCAPH</sequence>
<keyword evidence="3" id="KW-1185">Reference proteome</keyword>
<name>A0A5K7Z5L9_9BACT</name>
<dbReference type="Proteomes" id="UP000427769">
    <property type="component" value="Chromosome"/>
</dbReference>
<dbReference type="RefSeq" id="WP_155302824.1">
    <property type="nucleotide sequence ID" value="NZ_AP021875.1"/>
</dbReference>
<evidence type="ECO:0000259" key="1">
    <source>
        <dbReference type="Pfam" id="PF00535"/>
    </source>
</evidence>
<proteinExistence type="predicted"/>
<dbReference type="Gene3D" id="3.90.550.10">
    <property type="entry name" value="Spore Coat Polysaccharide Biosynthesis Protein SpsA, Chain A"/>
    <property type="match status" value="1"/>
</dbReference>
<feature type="domain" description="Glycosyltransferase 2-like" evidence="1">
    <location>
        <begin position="6"/>
        <end position="127"/>
    </location>
</feature>
<dbReference type="InterPro" id="IPR050834">
    <property type="entry name" value="Glycosyltransf_2"/>
</dbReference>
<dbReference type="OrthoDB" id="5291101at2"/>
<dbReference type="CDD" id="cd06433">
    <property type="entry name" value="GT_2_WfgS_like"/>
    <property type="match status" value="1"/>
</dbReference>
<dbReference type="PANTHER" id="PTHR43685">
    <property type="entry name" value="GLYCOSYLTRANSFERASE"/>
    <property type="match status" value="1"/>
</dbReference>
<accession>A0A5K7Z5L9</accession>
<organism evidence="2 3">
    <name type="scientific">Desulfosarcina widdelii</name>
    <dbReference type="NCBI Taxonomy" id="947919"/>
    <lineage>
        <taxon>Bacteria</taxon>
        <taxon>Pseudomonadati</taxon>
        <taxon>Thermodesulfobacteriota</taxon>
        <taxon>Desulfobacteria</taxon>
        <taxon>Desulfobacterales</taxon>
        <taxon>Desulfosarcinaceae</taxon>
        <taxon>Desulfosarcina</taxon>
    </lineage>
</organism>
<gene>
    <name evidence="2" type="ORF">DSCW_11610</name>
</gene>
<dbReference type="PANTHER" id="PTHR43685:SF11">
    <property type="entry name" value="GLYCOSYLTRANSFERASE TAGX-RELATED"/>
    <property type="match status" value="1"/>
</dbReference>
<dbReference type="InterPro" id="IPR001173">
    <property type="entry name" value="Glyco_trans_2-like"/>
</dbReference>
<dbReference type="InterPro" id="IPR029044">
    <property type="entry name" value="Nucleotide-diphossugar_trans"/>
</dbReference>
<dbReference type="KEGG" id="dwd:DSCW_11610"/>
<evidence type="ECO:0000313" key="2">
    <source>
        <dbReference type="EMBL" id="BBO73744.1"/>
    </source>
</evidence>
<dbReference type="EMBL" id="AP021875">
    <property type="protein sequence ID" value="BBO73744.1"/>
    <property type="molecule type" value="Genomic_DNA"/>
</dbReference>
<dbReference type="Pfam" id="PF00535">
    <property type="entry name" value="Glycos_transf_2"/>
    <property type="match status" value="1"/>
</dbReference>
<reference evidence="2 3" key="1">
    <citation type="submission" date="2019-11" db="EMBL/GenBank/DDBJ databases">
        <title>Comparative genomics of hydrocarbon-degrading Desulfosarcina strains.</title>
        <authorList>
            <person name="Watanabe M."/>
            <person name="Kojima H."/>
            <person name="Fukui M."/>
        </authorList>
    </citation>
    <scope>NUCLEOTIDE SEQUENCE [LARGE SCALE GENOMIC DNA]</scope>
    <source>
        <strain evidence="2 3">PP31</strain>
    </source>
</reference>
<dbReference type="SUPFAM" id="SSF53448">
    <property type="entry name" value="Nucleotide-diphospho-sugar transferases"/>
    <property type="match status" value="1"/>
</dbReference>
<dbReference type="AlphaFoldDB" id="A0A5K7Z5L9"/>